<evidence type="ECO:0000313" key="2">
    <source>
        <dbReference type="EMBL" id="MCI4683517.1"/>
    </source>
</evidence>
<evidence type="ECO:0000256" key="1">
    <source>
        <dbReference type="SAM" id="SignalP"/>
    </source>
</evidence>
<dbReference type="RefSeq" id="WP_243067466.1">
    <property type="nucleotide sequence ID" value="NZ_JAIVFK010000013.1"/>
</dbReference>
<keyword evidence="1" id="KW-0732">Signal</keyword>
<sequence length="122" mass="13318">MPFFVRRLPSCALAFPILLVFAGAADARDWRFCIGVAAASHETIITDIFSSPAEGGRLERRFEAYYRGRNGRALTFQCPRGYDDRVAALTAQTEALQFDRQMGFAVSNLNAAEVAAIIGPAS</sequence>
<accession>A0ABS9Z7D7</accession>
<dbReference type="Proteomes" id="UP001139104">
    <property type="component" value="Unassembled WGS sequence"/>
</dbReference>
<name>A0ABS9Z7D7_9HYPH</name>
<keyword evidence="3" id="KW-1185">Reference proteome</keyword>
<evidence type="ECO:0000313" key="3">
    <source>
        <dbReference type="Proteomes" id="UP001139104"/>
    </source>
</evidence>
<organism evidence="2 3">
    <name type="scientific">Candidatus Rhodoblastus alkanivorans</name>
    <dbReference type="NCBI Taxonomy" id="2954117"/>
    <lineage>
        <taxon>Bacteria</taxon>
        <taxon>Pseudomonadati</taxon>
        <taxon>Pseudomonadota</taxon>
        <taxon>Alphaproteobacteria</taxon>
        <taxon>Hyphomicrobiales</taxon>
        <taxon>Rhodoblastaceae</taxon>
        <taxon>Rhodoblastus</taxon>
    </lineage>
</organism>
<feature type="chain" id="PRO_5046466728" evidence="1">
    <location>
        <begin position="28"/>
        <end position="122"/>
    </location>
</feature>
<proteinExistence type="predicted"/>
<comment type="caution">
    <text evidence="2">The sequence shown here is derived from an EMBL/GenBank/DDBJ whole genome shotgun (WGS) entry which is preliminary data.</text>
</comment>
<reference evidence="2" key="1">
    <citation type="journal article" date="2022" name="ISME J.">
        <title>Identification of active gaseous-alkane degraders at natural gas seeps.</title>
        <authorList>
            <person name="Farhan Ul Haque M."/>
            <person name="Hernandez M."/>
            <person name="Crombie A.T."/>
            <person name="Murrell J.C."/>
        </authorList>
    </citation>
    <scope>NUCLEOTIDE SEQUENCE</scope>
    <source>
        <strain evidence="2">PC2</strain>
    </source>
</reference>
<gene>
    <name evidence="2" type="ORF">K2U94_12195</name>
</gene>
<dbReference type="EMBL" id="JAIVFP010000001">
    <property type="protein sequence ID" value="MCI4683517.1"/>
    <property type="molecule type" value="Genomic_DNA"/>
</dbReference>
<protein>
    <submittedName>
        <fullName evidence="2">Uncharacterized protein</fullName>
    </submittedName>
</protein>
<feature type="signal peptide" evidence="1">
    <location>
        <begin position="1"/>
        <end position="27"/>
    </location>
</feature>